<protein>
    <submittedName>
        <fullName evidence="2">Uncharacterized protein</fullName>
    </submittedName>
</protein>
<feature type="region of interest" description="Disordered" evidence="1">
    <location>
        <begin position="35"/>
        <end position="57"/>
    </location>
</feature>
<organism evidence="2 3">
    <name type="scientific">Liparis tanakae</name>
    <name type="common">Tanaka's snailfish</name>
    <dbReference type="NCBI Taxonomy" id="230148"/>
    <lineage>
        <taxon>Eukaryota</taxon>
        <taxon>Metazoa</taxon>
        <taxon>Chordata</taxon>
        <taxon>Craniata</taxon>
        <taxon>Vertebrata</taxon>
        <taxon>Euteleostomi</taxon>
        <taxon>Actinopterygii</taxon>
        <taxon>Neopterygii</taxon>
        <taxon>Teleostei</taxon>
        <taxon>Neoteleostei</taxon>
        <taxon>Acanthomorphata</taxon>
        <taxon>Eupercaria</taxon>
        <taxon>Perciformes</taxon>
        <taxon>Cottioidei</taxon>
        <taxon>Cottales</taxon>
        <taxon>Liparidae</taxon>
        <taxon>Liparis</taxon>
    </lineage>
</organism>
<reference evidence="2 3" key="1">
    <citation type="submission" date="2019-03" db="EMBL/GenBank/DDBJ databases">
        <title>First draft genome of Liparis tanakae, snailfish: a comprehensive survey of snailfish specific genes.</title>
        <authorList>
            <person name="Kim W."/>
            <person name="Song I."/>
            <person name="Jeong J.-H."/>
            <person name="Kim D."/>
            <person name="Kim S."/>
            <person name="Ryu S."/>
            <person name="Song J.Y."/>
            <person name="Lee S.K."/>
        </authorList>
    </citation>
    <scope>NUCLEOTIDE SEQUENCE [LARGE SCALE GENOMIC DNA]</scope>
    <source>
        <tissue evidence="2">Muscle</tissue>
    </source>
</reference>
<dbReference type="AlphaFoldDB" id="A0A4Z2FHS6"/>
<dbReference type="Proteomes" id="UP000314294">
    <property type="component" value="Unassembled WGS sequence"/>
</dbReference>
<proteinExistence type="predicted"/>
<dbReference type="EMBL" id="SRLO01001186">
    <property type="protein sequence ID" value="TNN40475.1"/>
    <property type="molecule type" value="Genomic_DNA"/>
</dbReference>
<sequence length="75" mass="8944">MGTATTEERAMAQPRTEYFVQDINLSAWSYQCVQSQQNEHQEKTGGPQLRQRHHGNSLRKYYECKSRPWEDRRDV</sequence>
<comment type="caution">
    <text evidence="2">The sequence shown here is derived from an EMBL/GenBank/DDBJ whole genome shotgun (WGS) entry which is preliminary data.</text>
</comment>
<name>A0A4Z2FHS6_9TELE</name>
<evidence type="ECO:0000313" key="2">
    <source>
        <dbReference type="EMBL" id="TNN40475.1"/>
    </source>
</evidence>
<evidence type="ECO:0000313" key="3">
    <source>
        <dbReference type="Proteomes" id="UP000314294"/>
    </source>
</evidence>
<evidence type="ECO:0000256" key="1">
    <source>
        <dbReference type="SAM" id="MobiDB-lite"/>
    </source>
</evidence>
<keyword evidence="3" id="KW-1185">Reference proteome</keyword>
<accession>A0A4Z2FHS6</accession>
<gene>
    <name evidence="2" type="ORF">EYF80_049353</name>
</gene>